<dbReference type="PANTHER" id="PTHR43779:SF3">
    <property type="entry name" value="(3R)-3-[(CARBOXYMETHYL)AMINO]FATTY ACID OXYGENASE_DECARBOXYLASE"/>
    <property type="match status" value="1"/>
</dbReference>
<dbReference type="GO" id="GO:0051213">
    <property type="term" value="F:dioxygenase activity"/>
    <property type="evidence" value="ECO:0007669"/>
    <property type="project" value="UniProtKB-KW"/>
</dbReference>
<evidence type="ECO:0000313" key="7">
    <source>
        <dbReference type="EMBL" id="SVC74050.1"/>
    </source>
</evidence>
<evidence type="ECO:0000256" key="4">
    <source>
        <dbReference type="ARBA" id="ARBA00023002"/>
    </source>
</evidence>
<keyword evidence="4" id="KW-0560">Oxidoreductase</keyword>
<feature type="domain" description="TauD/TfdA-like" evidence="6">
    <location>
        <begin position="5"/>
        <end position="282"/>
    </location>
</feature>
<dbReference type="InterPro" id="IPR042098">
    <property type="entry name" value="TauD-like_sf"/>
</dbReference>
<comment type="similarity">
    <text evidence="1">Belongs to the TfdA dioxygenase family.</text>
</comment>
<organism evidence="7">
    <name type="scientific">marine metagenome</name>
    <dbReference type="NCBI Taxonomy" id="408172"/>
    <lineage>
        <taxon>unclassified sequences</taxon>
        <taxon>metagenomes</taxon>
        <taxon>ecological metagenomes</taxon>
    </lineage>
</organism>
<name>A0A382PMQ6_9ZZZZ</name>
<evidence type="ECO:0000256" key="3">
    <source>
        <dbReference type="ARBA" id="ARBA00022964"/>
    </source>
</evidence>
<protein>
    <recommendedName>
        <fullName evidence="6">TauD/TfdA-like domain-containing protein</fullName>
    </recommendedName>
</protein>
<feature type="non-terminal residue" evidence="7">
    <location>
        <position position="296"/>
    </location>
</feature>
<keyword evidence="5" id="KW-0408">Iron</keyword>
<dbReference type="PANTHER" id="PTHR43779">
    <property type="entry name" value="DIOXYGENASE RV0097-RELATED"/>
    <property type="match status" value="1"/>
</dbReference>
<evidence type="ECO:0000259" key="6">
    <source>
        <dbReference type="Pfam" id="PF02668"/>
    </source>
</evidence>
<dbReference type="InterPro" id="IPR003819">
    <property type="entry name" value="TauD/TfdA-like"/>
</dbReference>
<dbReference type="Pfam" id="PF02668">
    <property type="entry name" value="TauD"/>
    <property type="match status" value="1"/>
</dbReference>
<evidence type="ECO:0000256" key="2">
    <source>
        <dbReference type="ARBA" id="ARBA00022723"/>
    </source>
</evidence>
<dbReference type="Gene3D" id="3.60.130.10">
    <property type="entry name" value="Clavaminate synthase-like"/>
    <property type="match status" value="1"/>
</dbReference>
<dbReference type="EMBL" id="UINC01108158">
    <property type="protein sequence ID" value="SVC74050.1"/>
    <property type="molecule type" value="Genomic_DNA"/>
</dbReference>
<dbReference type="SUPFAM" id="SSF51197">
    <property type="entry name" value="Clavaminate synthase-like"/>
    <property type="match status" value="1"/>
</dbReference>
<evidence type="ECO:0000256" key="5">
    <source>
        <dbReference type="ARBA" id="ARBA00023004"/>
    </source>
</evidence>
<gene>
    <name evidence="7" type="ORF">METZ01_LOCUS326904</name>
</gene>
<keyword evidence="3" id="KW-0223">Dioxygenase</keyword>
<proteinExistence type="inferred from homology"/>
<dbReference type="AlphaFoldDB" id="A0A382PMQ6"/>
<reference evidence="7" key="1">
    <citation type="submission" date="2018-05" db="EMBL/GenBank/DDBJ databases">
        <authorList>
            <person name="Lanie J.A."/>
            <person name="Ng W.-L."/>
            <person name="Kazmierczak K.M."/>
            <person name="Andrzejewski T.M."/>
            <person name="Davidsen T.M."/>
            <person name="Wayne K.J."/>
            <person name="Tettelin H."/>
            <person name="Glass J.I."/>
            <person name="Rusch D."/>
            <person name="Podicherti R."/>
            <person name="Tsui H.-C.T."/>
            <person name="Winkler M.E."/>
        </authorList>
    </citation>
    <scope>NUCLEOTIDE SEQUENCE</scope>
</reference>
<sequence>MNFSIHPLDRSFAGEVTGVDLQDPLSPEAVAAIEAGMDRYAVLVFRGQDISDEQQLAFSRNFGLVESSIGGNITRPDQRRLNVDFADVSNLDENHQVYAREDRRRLFNLGNRLWHSDSSFRATPAKYSLLSARSLAENGPNTEFADMRAAYDALDPETQAEIERLVCEHSLMYSRGLLGFTDFTDEECQTFAPVRQVLVREHPVTGRKSLFLASHAGTIVGWPMAEARIFLRDLIEHATEPGFVYVHRWQVHDLVMWDNRQTMHRVRRFNETVDARDVRRTTIVGNGPTTSQANAL</sequence>
<keyword evidence="2" id="KW-0479">Metal-binding</keyword>
<dbReference type="InterPro" id="IPR051178">
    <property type="entry name" value="TfdA_dioxygenase"/>
</dbReference>
<accession>A0A382PMQ6</accession>
<evidence type="ECO:0000256" key="1">
    <source>
        <dbReference type="ARBA" id="ARBA00005896"/>
    </source>
</evidence>
<dbReference type="GO" id="GO:0046872">
    <property type="term" value="F:metal ion binding"/>
    <property type="evidence" value="ECO:0007669"/>
    <property type="project" value="UniProtKB-KW"/>
</dbReference>